<organism evidence="8 9">
    <name type="scientific">Pelotomaculum thermopropionicum</name>
    <dbReference type="NCBI Taxonomy" id="110500"/>
    <lineage>
        <taxon>Bacteria</taxon>
        <taxon>Bacillati</taxon>
        <taxon>Bacillota</taxon>
        <taxon>Clostridia</taxon>
        <taxon>Eubacteriales</taxon>
        <taxon>Desulfotomaculaceae</taxon>
        <taxon>Pelotomaculum</taxon>
    </lineage>
</organism>
<dbReference type="AlphaFoldDB" id="A0A117M379"/>
<evidence type="ECO:0000313" key="8">
    <source>
        <dbReference type="EMBL" id="KUK81881.1"/>
    </source>
</evidence>
<dbReference type="InterPro" id="IPR028581">
    <property type="entry name" value="DeoC_typeI"/>
</dbReference>
<proteinExistence type="inferred from homology"/>
<keyword evidence="2 7" id="KW-0963">Cytoplasm</keyword>
<evidence type="ECO:0000313" key="9">
    <source>
        <dbReference type="Proteomes" id="UP000054705"/>
    </source>
</evidence>
<dbReference type="InterPro" id="IPR013785">
    <property type="entry name" value="Aldolase_TIM"/>
</dbReference>
<reference evidence="9" key="1">
    <citation type="journal article" date="2015" name="MBio">
        <title>Genome-Resolved Metagenomic Analysis Reveals Roles for Candidate Phyla and Other Microbial Community Members in Biogeochemical Transformations in Oil Reservoirs.</title>
        <authorList>
            <person name="Hu P."/>
            <person name="Tom L."/>
            <person name="Singh A."/>
            <person name="Thomas B.C."/>
            <person name="Baker B.J."/>
            <person name="Piceno Y.M."/>
            <person name="Andersen G.L."/>
            <person name="Banfield J.F."/>
        </authorList>
    </citation>
    <scope>NUCLEOTIDE SEQUENCE [LARGE SCALE GENOMIC DNA]</scope>
</reference>
<dbReference type="UniPathway" id="UPA00002">
    <property type="reaction ID" value="UER00468"/>
</dbReference>
<dbReference type="FunFam" id="3.20.20.70:FF:000044">
    <property type="entry name" value="Deoxyribose-phosphate aldolase"/>
    <property type="match status" value="1"/>
</dbReference>
<dbReference type="GO" id="GO:0016052">
    <property type="term" value="P:carbohydrate catabolic process"/>
    <property type="evidence" value="ECO:0007669"/>
    <property type="project" value="TreeGrafter"/>
</dbReference>
<dbReference type="InterPro" id="IPR002915">
    <property type="entry name" value="DeoC/FbaB/LacD_aldolase"/>
</dbReference>
<keyword evidence="4 7" id="KW-0704">Schiff base</keyword>
<dbReference type="NCBIfam" id="TIGR00126">
    <property type="entry name" value="deoC"/>
    <property type="match status" value="1"/>
</dbReference>
<feature type="active site" description="Proton donor/acceptor" evidence="7">
    <location>
        <position position="101"/>
    </location>
</feature>
<comment type="function">
    <text evidence="6 7">Catalyzes a reversible aldol reaction between acetaldehyde and D-glyceraldehyde 3-phosphate to generate 2-deoxy-D-ribose 5-phosphate.</text>
</comment>
<dbReference type="GO" id="GO:0004139">
    <property type="term" value="F:deoxyribose-phosphate aldolase activity"/>
    <property type="evidence" value="ECO:0007669"/>
    <property type="project" value="UniProtKB-UniRule"/>
</dbReference>
<dbReference type="EMBL" id="LGGS01000122">
    <property type="protein sequence ID" value="KUK81881.1"/>
    <property type="molecule type" value="Genomic_DNA"/>
</dbReference>
<protein>
    <recommendedName>
        <fullName evidence="7">Deoxyribose-phosphate aldolase</fullName>
        <shortName evidence="7">DERA</shortName>
        <ecNumber evidence="7">4.1.2.4</ecNumber>
    </recommendedName>
    <alternativeName>
        <fullName evidence="7">2-deoxy-D-ribose 5-phosphate aldolase</fullName>
    </alternativeName>
    <alternativeName>
        <fullName evidence="7">Phosphodeoxyriboaldolase</fullName>
        <shortName evidence="7">Deoxyriboaldolase</shortName>
    </alternativeName>
</protein>
<name>A0A117M379_9FIRM</name>
<gene>
    <name evidence="7" type="primary">deoC</name>
    <name evidence="8" type="ORF">XD97_0546</name>
</gene>
<evidence type="ECO:0000256" key="7">
    <source>
        <dbReference type="HAMAP-Rule" id="MF_00114"/>
    </source>
</evidence>
<dbReference type="PANTHER" id="PTHR10889:SF1">
    <property type="entry name" value="DEOXYRIBOSE-PHOSPHATE ALDOLASE"/>
    <property type="match status" value="1"/>
</dbReference>
<evidence type="ECO:0000256" key="5">
    <source>
        <dbReference type="ARBA" id="ARBA00048791"/>
    </source>
</evidence>
<dbReference type="EC" id="4.1.2.4" evidence="7"/>
<dbReference type="GO" id="GO:0005737">
    <property type="term" value="C:cytoplasm"/>
    <property type="evidence" value="ECO:0007669"/>
    <property type="project" value="UniProtKB-SubCell"/>
</dbReference>
<dbReference type="Pfam" id="PF01791">
    <property type="entry name" value="DeoC"/>
    <property type="match status" value="1"/>
</dbReference>
<evidence type="ECO:0000256" key="6">
    <source>
        <dbReference type="ARBA" id="ARBA00056337"/>
    </source>
</evidence>
<evidence type="ECO:0000256" key="1">
    <source>
        <dbReference type="ARBA" id="ARBA00010936"/>
    </source>
</evidence>
<sequence length="230" mass="24036">MISVNGKLKLSRSELARLIDQTFLKPEATPESIKELCRQAKQYGFAAVCVNPCYVETASNELHDSPTSVCTVIGFPLGASVPAIKAAEAASAVRAGASEIDVVINVGYLKGGFFNKVLDDLEGVIKAARQEKQNTVVKVILETCLLSDREKVEACRLATAVQANFVKTSTGFSKSGATVSDVSLLKQTAGAGVEVKASGGIRNLTTAIAMVNAGASRLGTSSGISILNEI</sequence>
<evidence type="ECO:0000256" key="4">
    <source>
        <dbReference type="ARBA" id="ARBA00023270"/>
    </source>
</evidence>
<comment type="caution">
    <text evidence="8">The sequence shown here is derived from an EMBL/GenBank/DDBJ whole genome shotgun (WGS) entry which is preliminary data.</text>
</comment>
<dbReference type="PATRIC" id="fig|110500.4.peg.825"/>
<evidence type="ECO:0000256" key="3">
    <source>
        <dbReference type="ARBA" id="ARBA00023239"/>
    </source>
</evidence>
<comment type="pathway">
    <text evidence="7">Carbohydrate degradation; 2-deoxy-D-ribose 1-phosphate degradation; D-glyceraldehyde 3-phosphate and acetaldehyde from 2-deoxy-alpha-D-ribose 1-phosphate: step 2/2.</text>
</comment>
<evidence type="ECO:0000256" key="2">
    <source>
        <dbReference type="ARBA" id="ARBA00022490"/>
    </source>
</evidence>
<dbReference type="SUPFAM" id="SSF51569">
    <property type="entry name" value="Aldolase"/>
    <property type="match status" value="1"/>
</dbReference>
<dbReference type="PANTHER" id="PTHR10889">
    <property type="entry name" value="DEOXYRIBOSE-PHOSPHATE ALDOLASE"/>
    <property type="match status" value="1"/>
</dbReference>
<dbReference type="InterPro" id="IPR011343">
    <property type="entry name" value="DeoC"/>
</dbReference>
<dbReference type="GO" id="GO:0006018">
    <property type="term" value="P:2-deoxyribose 1-phosphate catabolic process"/>
    <property type="evidence" value="ECO:0007669"/>
    <property type="project" value="UniProtKB-UniRule"/>
</dbReference>
<comment type="catalytic activity">
    <reaction evidence="5 7">
        <text>2-deoxy-D-ribose 5-phosphate = D-glyceraldehyde 3-phosphate + acetaldehyde</text>
        <dbReference type="Rhea" id="RHEA:12821"/>
        <dbReference type="ChEBI" id="CHEBI:15343"/>
        <dbReference type="ChEBI" id="CHEBI:59776"/>
        <dbReference type="ChEBI" id="CHEBI:62877"/>
        <dbReference type="EC" id="4.1.2.4"/>
    </reaction>
</comment>
<dbReference type="HAMAP" id="MF_00114">
    <property type="entry name" value="DeoC_type1"/>
    <property type="match status" value="1"/>
</dbReference>
<dbReference type="SMART" id="SM01133">
    <property type="entry name" value="DeoC"/>
    <property type="match status" value="1"/>
</dbReference>
<comment type="subcellular location">
    <subcellularLocation>
        <location evidence="7">Cytoplasm</location>
    </subcellularLocation>
</comment>
<keyword evidence="3 7" id="KW-0456">Lyase</keyword>
<dbReference type="Gene3D" id="3.20.20.70">
    <property type="entry name" value="Aldolase class I"/>
    <property type="match status" value="1"/>
</dbReference>
<accession>A0A117M379</accession>
<comment type="similarity">
    <text evidence="1 7">Belongs to the DeoC/FbaB aldolase family. DeoC type 1 subfamily.</text>
</comment>
<feature type="active site" description="Schiff-base intermediate with acetaldehyde" evidence="7">
    <location>
        <position position="167"/>
    </location>
</feature>
<feature type="active site" description="Proton donor/acceptor" evidence="7">
    <location>
        <position position="196"/>
    </location>
</feature>
<dbReference type="GO" id="GO:0009264">
    <property type="term" value="P:deoxyribonucleotide catabolic process"/>
    <property type="evidence" value="ECO:0007669"/>
    <property type="project" value="UniProtKB-UniRule"/>
</dbReference>
<dbReference type="CDD" id="cd00959">
    <property type="entry name" value="DeoC"/>
    <property type="match status" value="1"/>
</dbReference>
<dbReference type="Proteomes" id="UP000054705">
    <property type="component" value="Unassembled WGS sequence"/>
</dbReference>
<dbReference type="PIRSF" id="PIRSF001357">
    <property type="entry name" value="DeoC"/>
    <property type="match status" value="1"/>
</dbReference>